<keyword evidence="4" id="KW-0804">Transcription</keyword>
<dbReference type="InterPro" id="IPR013325">
    <property type="entry name" value="RNA_pol_sigma_r2"/>
</dbReference>
<protein>
    <submittedName>
        <fullName evidence="8">Sigma-70 family RNA polymerase sigma factor</fullName>
    </submittedName>
</protein>
<keyword evidence="2" id="KW-0731">Sigma factor</keyword>
<dbReference type="EMBL" id="CP089983">
    <property type="protein sequence ID" value="WXB08179.1"/>
    <property type="molecule type" value="Genomic_DNA"/>
</dbReference>
<evidence type="ECO:0000256" key="3">
    <source>
        <dbReference type="ARBA" id="ARBA00023125"/>
    </source>
</evidence>
<feature type="domain" description="RNA polymerase sigma-70 region 4" evidence="7">
    <location>
        <begin position="194"/>
        <end position="236"/>
    </location>
</feature>
<dbReference type="PANTHER" id="PTHR30385">
    <property type="entry name" value="SIGMA FACTOR F FLAGELLAR"/>
    <property type="match status" value="1"/>
</dbReference>
<dbReference type="SUPFAM" id="SSF88659">
    <property type="entry name" value="Sigma3 and sigma4 domains of RNA polymerase sigma factors"/>
    <property type="match status" value="1"/>
</dbReference>
<evidence type="ECO:0000256" key="5">
    <source>
        <dbReference type="SAM" id="MobiDB-lite"/>
    </source>
</evidence>
<sequence length="247" mass="27074">MSSSPAPKAPTPPTKAAADSPEVHERVLEGISLVTSLARQMHQHLGASLSVDDLEAIGREGLLDSARTFDRERGIPFLRWASLRIRGAMIDGARSHGSLPRRVYRKLRALEAADRVQEVVAEELAATPPPSPEAADEKLGEALSSMALAMAAAFLSPQTHGLDEIIHPDTESPEEEFAHAELMNRVRAAIAKRPENERTLLERHYFDGVTFEQAAQEIGLSKSWASRLHARAIEAISRELKRTGIKD</sequence>
<dbReference type="InterPro" id="IPR014284">
    <property type="entry name" value="RNA_pol_sigma-70_dom"/>
</dbReference>
<reference evidence="8" key="1">
    <citation type="submission" date="2021-12" db="EMBL/GenBank/DDBJ databases">
        <title>Discovery of the Pendulisporaceae a myxobacterial family with distinct sporulation behavior and unique specialized metabolism.</title>
        <authorList>
            <person name="Garcia R."/>
            <person name="Popoff A."/>
            <person name="Bader C.D."/>
            <person name="Loehr J."/>
            <person name="Walesch S."/>
            <person name="Walt C."/>
            <person name="Boldt J."/>
            <person name="Bunk B."/>
            <person name="Haeckl F.J.F.P.J."/>
            <person name="Gunesch A.P."/>
            <person name="Birkelbach J."/>
            <person name="Nuebel U."/>
            <person name="Pietschmann T."/>
            <person name="Bach T."/>
            <person name="Mueller R."/>
        </authorList>
    </citation>
    <scope>NUCLEOTIDE SEQUENCE</scope>
    <source>
        <strain evidence="8">MSr11367</strain>
    </source>
</reference>
<dbReference type="PANTHER" id="PTHR30385:SF7">
    <property type="entry name" value="RNA POLYMERASE SIGMA FACTOR FLIA"/>
    <property type="match status" value="1"/>
</dbReference>
<gene>
    <name evidence="8" type="ORF">LVJ94_13160</name>
</gene>
<organism evidence="8 9">
    <name type="scientific">Pendulispora rubella</name>
    <dbReference type="NCBI Taxonomy" id="2741070"/>
    <lineage>
        <taxon>Bacteria</taxon>
        <taxon>Pseudomonadati</taxon>
        <taxon>Myxococcota</taxon>
        <taxon>Myxococcia</taxon>
        <taxon>Myxococcales</taxon>
        <taxon>Sorangiineae</taxon>
        <taxon>Pendulisporaceae</taxon>
        <taxon>Pendulispora</taxon>
    </lineage>
</organism>
<accession>A0ABZ2LB97</accession>
<feature type="region of interest" description="Disordered" evidence="5">
    <location>
        <begin position="1"/>
        <end position="22"/>
    </location>
</feature>
<dbReference type="Gene3D" id="1.20.140.160">
    <property type="match status" value="1"/>
</dbReference>
<dbReference type="InterPro" id="IPR007630">
    <property type="entry name" value="RNA_pol_sigma70_r4"/>
</dbReference>
<evidence type="ECO:0000256" key="4">
    <source>
        <dbReference type="ARBA" id="ARBA00023163"/>
    </source>
</evidence>
<evidence type="ECO:0000256" key="1">
    <source>
        <dbReference type="ARBA" id="ARBA00023015"/>
    </source>
</evidence>
<keyword evidence="9" id="KW-1185">Reference proteome</keyword>
<dbReference type="InterPro" id="IPR007627">
    <property type="entry name" value="RNA_pol_sigma70_r2"/>
</dbReference>
<dbReference type="InterPro" id="IPR013324">
    <property type="entry name" value="RNA_pol_sigma_r3/r4-like"/>
</dbReference>
<proteinExistence type="predicted"/>
<evidence type="ECO:0000313" key="8">
    <source>
        <dbReference type="EMBL" id="WXB08179.1"/>
    </source>
</evidence>
<dbReference type="NCBIfam" id="TIGR02937">
    <property type="entry name" value="sigma70-ECF"/>
    <property type="match status" value="1"/>
</dbReference>
<keyword evidence="3" id="KW-0238">DNA-binding</keyword>
<evidence type="ECO:0000259" key="6">
    <source>
        <dbReference type="Pfam" id="PF04542"/>
    </source>
</evidence>
<dbReference type="SUPFAM" id="SSF88946">
    <property type="entry name" value="Sigma2 domain of RNA polymerase sigma factors"/>
    <property type="match status" value="1"/>
</dbReference>
<evidence type="ECO:0000256" key="2">
    <source>
        <dbReference type="ARBA" id="ARBA00023082"/>
    </source>
</evidence>
<dbReference type="Gene3D" id="1.10.1740.10">
    <property type="match status" value="1"/>
</dbReference>
<dbReference type="Pfam" id="PF04545">
    <property type="entry name" value="Sigma70_r4"/>
    <property type="match status" value="1"/>
</dbReference>
<dbReference type="Pfam" id="PF04542">
    <property type="entry name" value="Sigma70_r2"/>
    <property type="match status" value="1"/>
</dbReference>
<dbReference type="CDD" id="cd06171">
    <property type="entry name" value="Sigma70_r4"/>
    <property type="match status" value="1"/>
</dbReference>
<evidence type="ECO:0000259" key="7">
    <source>
        <dbReference type="Pfam" id="PF04545"/>
    </source>
</evidence>
<evidence type="ECO:0000313" key="9">
    <source>
        <dbReference type="Proteomes" id="UP001374803"/>
    </source>
</evidence>
<name>A0ABZ2LB97_9BACT</name>
<keyword evidence="1" id="KW-0805">Transcription regulation</keyword>
<feature type="domain" description="RNA polymerase sigma-70 region 2" evidence="6">
    <location>
        <begin position="33"/>
        <end position="97"/>
    </location>
</feature>
<dbReference type="Proteomes" id="UP001374803">
    <property type="component" value="Chromosome"/>
</dbReference>
<dbReference type="RefSeq" id="WP_394837854.1">
    <property type="nucleotide sequence ID" value="NZ_CP089929.1"/>
</dbReference>